<proteinExistence type="predicted"/>
<reference evidence="1" key="1">
    <citation type="journal article" date="2011" name="PLoS Biol.">
        <title>Gene gain and loss during evolution of obligate parasitism in the white rust pathogen of Arabidopsis thaliana.</title>
        <authorList>
            <person name="Kemen E."/>
            <person name="Gardiner A."/>
            <person name="Schultz-Larsen T."/>
            <person name="Kemen A.C."/>
            <person name="Balmuth A.L."/>
            <person name="Robert-Seilaniantz A."/>
            <person name="Bailey K."/>
            <person name="Holub E."/>
            <person name="Studholme D.J."/>
            <person name="Maclean D."/>
            <person name="Jones J.D."/>
        </authorList>
    </citation>
    <scope>NUCLEOTIDE SEQUENCE</scope>
</reference>
<name>F0X1Q9_9STRA</name>
<protein>
    <submittedName>
        <fullName evidence="1">AlNc14C669G12375 protein</fullName>
    </submittedName>
</protein>
<dbReference type="AlphaFoldDB" id="F0X1Q9"/>
<reference evidence="1" key="2">
    <citation type="submission" date="2011-02" db="EMBL/GenBank/DDBJ databases">
        <authorList>
            <person name="MacLean D."/>
        </authorList>
    </citation>
    <scope>NUCLEOTIDE SEQUENCE</scope>
</reference>
<sequence length="77" mass="9099">MLTPIQSCSWKQANLHQLLYLFIISKQNPIMIDRVKRKQRCLHFTPEINAFDRGRAACKEGAMIVEQEILTKDQRKR</sequence>
<dbReference type="EMBL" id="FR824661">
    <property type="protein sequence ID" value="CCA27760.1"/>
    <property type="molecule type" value="Genomic_DNA"/>
</dbReference>
<accession>F0X1Q9</accession>
<dbReference type="HOGENOM" id="CLU_2643182_0_0_1"/>
<gene>
    <name evidence="1" type="primary">AlNc14C669G12375</name>
    <name evidence="1" type="ORF">ALNC14_139040</name>
</gene>
<evidence type="ECO:0000313" key="1">
    <source>
        <dbReference type="EMBL" id="CCA27760.1"/>
    </source>
</evidence>
<organism evidence="1">
    <name type="scientific">Albugo laibachii Nc14</name>
    <dbReference type="NCBI Taxonomy" id="890382"/>
    <lineage>
        <taxon>Eukaryota</taxon>
        <taxon>Sar</taxon>
        <taxon>Stramenopiles</taxon>
        <taxon>Oomycota</taxon>
        <taxon>Peronosporomycetes</taxon>
        <taxon>Albuginales</taxon>
        <taxon>Albuginaceae</taxon>
        <taxon>Albugo</taxon>
    </lineage>
</organism>